<reference evidence="1 2" key="1">
    <citation type="journal article" date="2010" name="Stand. Genomic Sci.">
        <title>Complete genome sequence of Meiothermus silvanus type strain (VI-R2).</title>
        <authorList>
            <person name="Sikorski J."/>
            <person name="Tindall B.J."/>
            <person name="Lowry S."/>
            <person name="Lucas S."/>
            <person name="Nolan M."/>
            <person name="Copeland A."/>
            <person name="Glavina Del Rio T."/>
            <person name="Tice H."/>
            <person name="Cheng J.F."/>
            <person name="Han C."/>
            <person name="Pitluck S."/>
            <person name="Liolios K."/>
            <person name="Ivanova N."/>
            <person name="Mavromatis K."/>
            <person name="Mikhailova N."/>
            <person name="Pati A."/>
            <person name="Goodwin L."/>
            <person name="Chen A."/>
            <person name="Palaniappan K."/>
            <person name="Land M."/>
            <person name="Hauser L."/>
            <person name="Chang Y.J."/>
            <person name="Jeffries C.D."/>
            <person name="Rohde M."/>
            <person name="Goker M."/>
            <person name="Woyke T."/>
            <person name="Bristow J."/>
            <person name="Eisen J.A."/>
            <person name="Markowitz V."/>
            <person name="Hugenholtz P."/>
            <person name="Kyrpides N.C."/>
            <person name="Klenk H.P."/>
            <person name="Lapidus A."/>
        </authorList>
    </citation>
    <scope>NUCLEOTIDE SEQUENCE [LARGE SCALE GENOMIC DNA]</scope>
    <source>
        <strain evidence="2">ATCC 700542 / DSM 9946 / VI-R2</strain>
    </source>
</reference>
<name>D7BDE6_ALLS1</name>
<accession>D7BDE6</accession>
<dbReference type="AlphaFoldDB" id="D7BDE6"/>
<sequence length="96" mass="10698">MRDNPAVWRSLGRGKVHPSEVLNALIELDNRRGMLGLEALEAEINEHLPRLSPRAQVLANAWLEAISAYRAAYYPRSALAKIFARIVNLEPLPKAG</sequence>
<dbReference type="KEGG" id="msv:Mesil_2926"/>
<dbReference type="OrthoDB" id="26780at2"/>
<dbReference type="RefSeq" id="WP_013159298.1">
    <property type="nucleotide sequence ID" value="NC_014212.1"/>
</dbReference>
<protein>
    <submittedName>
        <fullName evidence="1">Uncharacterized protein</fullName>
    </submittedName>
</protein>
<evidence type="ECO:0000313" key="2">
    <source>
        <dbReference type="Proteomes" id="UP000001916"/>
    </source>
</evidence>
<dbReference type="HOGENOM" id="CLU_2356454_0_0_0"/>
<dbReference type="eggNOG" id="ENOG5033HIB">
    <property type="taxonomic scope" value="Bacteria"/>
</dbReference>
<dbReference type="EMBL" id="CP002042">
    <property type="protein sequence ID" value="ADH64766.1"/>
    <property type="molecule type" value="Genomic_DNA"/>
</dbReference>
<gene>
    <name evidence="1" type="ordered locus">Mesil_2926</name>
</gene>
<proteinExistence type="predicted"/>
<keyword evidence="2" id="KW-1185">Reference proteome</keyword>
<dbReference type="Proteomes" id="UP000001916">
    <property type="component" value="Chromosome"/>
</dbReference>
<dbReference type="STRING" id="526227.Mesil_2926"/>
<organism evidence="1 2">
    <name type="scientific">Allomeiothermus silvanus (strain ATCC 700542 / DSM 9946 / NBRC 106475 / NCIMB 13440 / VI-R2)</name>
    <name type="common">Thermus silvanus</name>
    <dbReference type="NCBI Taxonomy" id="526227"/>
    <lineage>
        <taxon>Bacteria</taxon>
        <taxon>Thermotogati</taxon>
        <taxon>Deinococcota</taxon>
        <taxon>Deinococci</taxon>
        <taxon>Thermales</taxon>
        <taxon>Thermaceae</taxon>
        <taxon>Allomeiothermus</taxon>
    </lineage>
</organism>
<evidence type="ECO:0000313" key="1">
    <source>
        <dbReference type="EMBL" id="ADH64766.1"/>
    </source>
</evidence>